<organism evidence="2 3">
    <name type="scientific">Streptomyces millisiae</name>
    <dbReference type="NCBI Taxonomy" id="3075542"/>
    <lineage>
        <taxon>Bacteria</taxon>
        <taxon>Bacillati</taxon>
        <taxon>Actinomycetota</taxon>
        <taxon>Actinomycetes</taxon>
        <taxon>Kitasatosporales</taxon>
        <taxon>Streptomycetaceae</taxon>
        <taxon>Streptomyces</taxon>
    </lineage>
</organism>
<accession>A0ABU2LXC9</accession>
<reference evidence="3" key="1">
    <citation type="submission" date="2023-07" db="EMBL/GenBank/DDBJ databases">
        <title>30 novel species of actinomycetes from the DSMZ collection.</title>
        <authorList>
            <person name="Nouioui I."/>
        </authorList>
    </citation>
    <scope>NUCLEOTIDE SEQUENCE [LARGE SCALE GENOMIC DNA]</scope>
    <source>
        <strain evidence="3">DSM 44918</strain>
    </source>
</reference>
<dbReference type="Gene3D" id="3.90.1200.10">
    <property type="match status" value="1"/>
</dbReference>
<evidence type="ECO:0000313" key="2">
    <source>
        <dbReference type="EMBL" id="MDT0322216.1"/>
    </source>
</evidence>
<keyword evidence="3" id="KW-1185">Reference proteome</keyword>
<dbReference type="InterPro" id="IPR002575">
    <property type="entry name" value="Aminoglycoside_PTrfase"/>
</dbReference>
<evidence type="ECO:0000313" key="3">
    <source>
        <dbReference type="Proteomes" id="UP001183420"/>
    </source>
</evidence>
<dbReference type="InterPro" id="IPR011009">
    <property type="entry name" value="Kinase-like_dom_sf"/>
</dbReference>
<sequence>MDLSRAELVGEGMEGTVYRLGRGLIGKVWRERGVDELRPLVDFYRELAAQGLPFATPLIVEVAERDGRACTVERELPGTPLSDAGLAPAAAHDAVVAVVTALAATTAGPATRALPVLNERIADRPVLPELVRRRGAAFRPVLAASVPGFDALLARLLAVLDAGPGGEPAAPAAGERIVHGDICPPNILVDTAGRPTALLDWGLLTTAGDNAFDAATAAAFFDMYGPEAAAHHEALAGRLAETLGYDRRWLLAQLAGYAVAGACVYDPAGRDGHFAWCVEVLGQADVRAALAD</sequence>
<protein>
    <submittedName>
        <fullName evidence="2">Phosphotransferase</fullName>
    </submittedName>
</protein>
<comment type="caution">
    <text evidence="2">The sequence shown here is derived from an EMBL/GenBank/DDBJ whole genome shotgun (WGS) entry which is preliminary data.</text>
</comment>
<dbReference type="PROSITE" id="PS50011">
    <property type="entry name" value="PROTEIN_KINASE_DOM"/>
    <property type="match status" value="1"/>
</dbReference>
<dbReference type="InterPro" id="IPR000719">
    <property type="entry name" value="Prot_kinase_dom"/>
</dbReference>
<dbReference type="EMBL" id="JAVREM010000057">
    <property type="protein sequence ID" value="MDT0322216.1"/>
    <property type="molecule type" value="Genomic_DNA"/>
</dbReference>
<evidence type="ECO:0000259" key="1">
    <source>
        <dbReference type="PROSITE" id="PS50011"/>
    </source>
</evidence>
<dbReference type="Proteomes" id="UP001183420">
    <property type="component" value="Unassembled WGS sequence"/>
</dbReference>
<proteinExistence type="predicted"/>
<dbReference type="Pfam" id="PF01636">
    <property type="entry name" value="APH"/>
    <property type="match status" value="1"/>
</dbReference>
<name>A0ABU2LXC9_9ACTN</name>
<feature type="domain" description="Protein kinase" evidence="1">
    <location>
        <begin position="3"/>
        <end position="292"/>
    </location>
</feature>
<dbReference type="SUPFAM" id="SSF56112">
    <property type="entry name" value="Protein kinase-like (PK-like)"/>
    <property type="match status" value="1"/>
</dbReference>
<gene>
    <name evidence="2" type="ORF">RNC47_28190</name>
</gene>
<dbReference type="RefSeq" id="WP_311602725.1">
    <property type="nucleotide sequence ID" value="NZ_JAVREM010000057.1"/>
</dbReference>